<dbReference type="InterPro" id="IPR001635">
    <property type="entry name" value="Flag_hook_Flik"/>
</dbReference>
<proteinExistence type="inferred from homology"/>
<dbReference type="CDD" id="cd17470">
    <property type="entry name" value="T3SS_Flik_C"/>
    <property type="match status" value="1"/>
</dbReference>
<dbReference type="PRINTS" id="PR01007">
    <property type="entry name" value="FLGHOOKFLIK"/>
</dbReference>
<name>A0A2S0PAP9_9NEIS</name>
<feature type="chain" id="PRO_5015765376" description="Flagellar hook-length control protein-like C-terminal domain-containing protein" evidence="5">
    <location>
        <begin position="32"/>
        <end position="431"/>
    </location>
</feature>
<feature type="region of interest" description="Disordered" evidence="4">
    <location>
        <begin position="69"/>
        <end position="95"/>
    </location>
</feature>
<evidence type="ECO:0000256" key="2">
    <source>
        <dbReference type="ARBA" id="ARBA00009149"/>
    </source>
</evidence>
<accession>A0A2S0PAP9</accession>
<dbReference type="InterPro" id="IPR052563">
    <property type="entry name" value="FliK"/>
</dbReference>
<dbReference type="STRING" id="1122240.GCA_000620105_00142"/>
<reference evidence="7 8" key="1">
    <citation type="submission" date="2018-04" db="EMBL/GenBank/DDBJ databases">
        <title>Denitrifier Microvirgula.</title>
        <authorList>
            <person name="Anderson E."/>
            <person name="Jang J."/>
            <person name="Ishii S."/>
        </authorList>
    </citation>
    <scope>NUCLEOTIDE SEQUENCE [LARGE SCALE GENOMIC DNA]</scope>
    <source>
        <strain evidence="7 8">BE2.4</strain>
    </source>
</reference>
<evidence type="ECO:0000259" key="6">
    <source>
        <dbReference type="Pfam" id="PF02120"/>
    </source>
</evidence>
<dbReference type="GO" id="GO:0044780">
    <property type="term" value="P:bacterial-type flagellum assembly"/>
    <property type="evidence" value="ECO:0007669"/>
    <property type="project" value="InterPro"/>
</dbReference>
<organism evidence="7 8">
    <name type="scientific">Microvirgula aerodenitrificans</name>
    <dbReference type="NCBI Taxonomy" id="57480"/>
    <lineage>
        <taxon>Bacteria</taxon>
        <taxon>Pseudomonadati</taxon>
        <taxon>Pseudomonadota</taxon>
        <taxon>Betaproteobacteria</taxon>
        <taxon>Neisseriales</taxon>
        <taxon>Aquaspirillaceae</taxon>
        <taxon>Microvirgula</taxon>
    </lineage>
</organism>
<dbReference type="GO" id="GO:0009424">
    <property type="term" value="C:bacterial-type flagellum hook"/>
    <property type="evidence" value="ECO:0007669"/>
    <property type="project" value="InterPro"/>
</dbReference>
<evidence type="ECO:0000256" key="4">
    <source>
        <dbReference type="SAM" id="MobiDB-lite"/>
    </source>
</evidence>
<comment type="function">
    <text evidence="1">Controls the length of the flagellar hook.</text>
</comment>
<evidence type="ECO:0000256" key="3">
    <source>
        <dbReference type="ARBA" id="ARBA00022795"/>
    </source>
</evidence>
<dbReference type="Pfam" id="PF02120">
    <property type="entry name" value="Flg_hook"/>
    <property type="match status" value="1"/>
</dbReference>
<evidence type="ECO:0000313" key="8">
    <source>
        <dbReference type="Proteomes" id="UP000244173"/>
    </source>
</evidence>
<protein>
    <recommendedName>
        <fullName evidence="6">Flagellar hook-length control protein-like C-terminal domain-containing protein</fullName>
    </recommendedName>
</protein>
<dbReference type="EMBL" id="CP028519">
    <property type="protein sequence ID" value="AVY94436.1"/>
    <property type="molecule type" value="Genomic_DNA"/>
</dbReference>
<keyword evidence="8" id="KW-1185">Reference proteome</keyword>
<feature type="region of interest" description="Disordered" evidence="4">
    <location>
        <begin position="369"/>
        <end position="409"/>
    </location>
</feature>
<dbReference type="Gene3D" id="3.30.750.140">
    <property type="match status" value="1"/>
</dbReference>
<keyword evidence="5" id="KW-0732">Signal</keyword>
<dbReference type="InterPro" id="IPR038610">
    <property type="entry name" value="FliK-like_C_sf"/>
</dbReference>
<dbReference type="KEGG" id="maer:DAI18_10545"/>
<gene>
    <name evidence="7" type="ORF">DAI18_10545</name>
</gene>
<dbReference type="InterPro" id="IPR021136">
    <property type="entry name" value="Flagellar_hook_control-like_C"/>
</dbReference>
<sequence>MILALLLSVVYLTLGLPAMSISLSTPTVAQAQSAASSKTASAGKGPSTPDNTFTQLVDEQIAVLDGKGKTDKTTVVDEADSKTGEPDGKDVRPDPATLAAMLGAPVLTEPVKPVVDTAVGEQVVAASDDGQADLRLTGRDEGAAVVAASGDSEENAAQAADRAAVAARNAQGQAQVPAQDGGKTVQDAAAQRAAATTAAAGRAAQPGTQGVAKATLDETAPVESKQPVDFGSELQAAARSSGAATVASAATPQQAASALAHIANGGQTAPTAAAPAPLALQMQQPVTSPQWGQELGQHVALLAQHKLDGARLQMNPEKMGPIEVTLKFGAENQLTLNFVSAVPNTRDVLEQNLPRLAQQLAGQGIQLADAQVSSGQRDQQSASSFAQQGGQSSSGRGDGSFSLDGNAGAGVTTTVIQPATGKDDGRVSVFA</sequence>
<dbReference type="PANTHER" id="PTHR37533:SF2">
    <property type="entry name" value="FLAGELLAR HOOK-LENGTH CONTROL PROTEIN"/>
    <property type="match status" value="1"/>
</dbReference>
<feature type="compositionally biased region" description="Low complexity" evidence="4">
    <location>
        <begin position="369"/>
        <end position="402"/>
    </location>
</feature>
<dbReference type="AlphaFoldDB" id="A0A2S0PAP9"/>
<dbReference type="PANTHER" id="PTHR37533">
    <property type="entry name" value="FLAGELLAR HOOK-LENGTH CONTROL PROTEIN"/>
    <property type="match status" value="1"/>
</dbReference>
<dbReference type="Proteomes" id="UP000244173">
    <property type="component" value="Chromosome"/>
</dbReference>
<evidence type="ECO:0000256" key="5">
    <source>
        <dbReference type="SAM" id="SignalP"/>
    </source>
</evidence>
<comment type="similarity">
    <text evidence="2">Belongs to the FliK family.</text>
</comment>
<keyword evidence="3" id="KW-1005">Bacterial flagellum biogenesis</keyword>
<evidence type="ECO:0000313" key="7">
    <source>
        <dbReference type="EMBL" id="AVY94436.1"/>
    </source>
</evidence>
<feature type="domain" description="Flagellar hook-length control protein-like C-terminal" evidence="6">
    <location>
        <begin position="299"/>
        <end position="380"/>
    </location>
</feature>
<evidence type="ECO:0000256" key="1">
    <source>
        <dbReference type="ARBA" id="ARBA00003944"/>
    </source>
</evidence>
<feature type="compositionally biased region" description="Basic and acidic residues" evidence="4">
    <location>
        <begin position="69"/>
        <end position="93"/>
    </location>
</feature>
<feature type="signal peptide" evidence="5">
    <location>
        <begin position="1"/>
        <end position="31"/>
    </location>
</feature>